<evidence type="ECO:0000313" key="8">
    <source>
        <dbReference type="EMBL" id="GBN85055.1"/>
    </source>
</evidence>
<keyword evidence="9" id="KW-1185">Reference proteome</keyword>
<dbReference type="OrthoDB" id="5920534at2759"/>
<name>A0A4Y2SCS1_ARAVE</name>
<dbReference type="Proteomes" id="UP000499080">
    <property type="component" value="Unassembled WGS sequence"/>
</dbReference>
<evidence type="ECO:0000256" key="6">
    <source>
        <dbReference type="SAM" id="MobiDB-lite"/>
    </source>
</evidence>
<evidence type="ECO:0000313" key="9">
    <source>
        <dbReference type="Proteomes" id="UP000499080"/>
    </source>
</evidence>
<protein>
    <submittedName>
        <fullName evidence="8">Otoferlin</fullName>
    </submittedName>
</protein>
<dbReference type="CDD" id="cd08374">
    <property type="entry name" value="C2F_Ferlin"/>
    <property type="match status" value="1"/>
</dbReference>
<feature type="domain" description="Ferlin C-terminal" evidence="7">
    <location>
        <begin position="134"/>
        <end position="171"/>
    </location>
</feature>
<keyword evidence="5" id="KW-0472">Membrane</keyword>
<keyword evidence="3" id="KW-0677">Repeat</keyword>
<keyword evidence="2" id="KW-0812">Transmembrane</keyword>
<comment type="caution">
    <text evidence="8">The sequence shown here is derived from an EMBL/GenBank/DDBJ whole genome shotgun (WGS) entry which is preliminary data.</text>
</comment>
<evidence type="ECO:0000256" key="2">
    <source>
        <dbReference type="ARBA" id="ARBA00022692"/>
    </source>
</evidence>
<dbReference type="GO" id="GO:0007009">
    <property type="term" value="P:plasma membrane organization"/>
    <property type="evidence" value="ECO:0007669"/>
    <property type="project" value="TreeGrafter"/>
</dbReference>
<dbReference type="InterPro" id="IPR037725">
    <property type="entry name" value="C2F_Ferlin"/>
</dbReference>
<dbReference type="InterPro" id="IPR035892">
    <property type="entry name" value="C2_domain_sf"/>
</dbReference>
<dbReference type="AlphaFoldDB" id="A0A4Y2SCS1"/>
<dbReference type="GO" id="GO:0016020">
    <property type="term" value="C:membrane"/>
    <property type="evidence" value="ECO:0007669"/>
    <property type="project" value="UniProtKB-SubCell"/>
</dbReference>
<evidence type="ECO:0000256" key="5">
    <source>
        <dbReference type="ARBA" id="ARBA00023136"/>
    </source>
</evidence>
<reference evidence="8 9" key="1">
    <citation type="journal article" date="2019" name="Sci. Rep.">
        <title>Orb-weaving spider Araneus ventricosus genome elucidates the spidroin gene catalogue.</title>
        <authorList>
            <person name="Kono N."/>
            <person name="Nakamura H."/>
            <person name="Ohtoshi R."/>
            <person name="Moran D.A.P."/>
            <person name="Shinohara A."/>
            <person name="Yoshida Y."/>
            <person name="Fujiwara M."/>
            <person name="Mori M."/>
            <person name="Tomita M."/>
            <person name="Arakawa K."/>
        </authorList>
    </citation>
    <scope>NUCLEOTIDE SEQUENCE [LARGE SCALE GENOMIC DNA]</scope>
</reference>
<gene>
    <name evidence="8" type="primary">otof_1</name>
    <name evidence="8" type="ORF">AVEN_48448_1</name>
</gene>
<dbReference type="InterPro" id="IPR037721">
    <property type="entry name" value="Ferlin"/>
</dbReference>
<dbReference type="PANTHER" id="PTHR12546:SF60">
    <property type="entry name" value="MISFIRE, ISOFORM F"/>
    <property type="match status" value="1"/>
</dbReference>
<evidence type="ECO:0000256" key="1">
    <source>
        <dbReference type="ARBA" id="ARBA00004370"/>
    </source>
</evidence>
<sequence>METKCLILCLHRSLTGEGNFNWRFVFPFNYLSVERKVVVKRKVSVFSWDETEFKLPPILELQVWDADHFSPDDHLGTISLDLNRFPRGAYSASLCTLDMLRRDGTVPQMSIFKQTCVKGWWPVTARKNRGETRLTGKIEAEIRLLTQEEAEKNPAGRGRKGPDALEEPNPQCKCGEYIFPQVNQWRFSAQALEALASCLKNPRGLKIHSKYTIVQTDGELVTFGRGKGSENLLDVNCITADADIGLANCWASVSTLLINKWWKNLLSNFIDSKVEENVQTEEIQLASLINQLQNTNPMSNTEVLQWAAEAEDSLARNEILTDDEIIRTVTAEDDEREDVTPVNPVKISHSEAVAVLNTSLQWAEEENFEAHEIMLLRRLRDCAFELKIGTAAQKNH</sequence>
<evidence type="ECO:0000256" key="3">
    <source>
        <dbReference type="ARBA" id="ARBA00022737"/>
    </source>
</evidence>
<proteinExistence type="predicted"/>
<dbReference type="PANTHER" id="PTHR12546">
    <property type="entry name" value="FER-1-LIKE"/>
    <property type="match status" value="1"/>
</dbReference>
<evidence type="ECO:0000256" key="4">
    <source>
        <dbReference type="ARBA" id="ARBA00022989"/>
    </source>
</evidence>
<organism evidence="8 9">
    <name type="scientific">Araneus ventricosus</name>
    <name type="common">Orbweaver spider</name>
    <name type="synonym">Epeira ventricosa</name>
    <dbReference type="NCBI Taxonomy" id="182803"/>
    <lineage>
        <taxon>Eukaryota</taxon>
        <taxon>Metazoa</taxon>
        <taxon>Ecdysozoa</taxon>
        <taxon>Arthropoda</taxon>
        <taxon>Chelicerata</taxon>
        <taxon>Arachnida</taxon>
        <taxon>Araneae</taxon>
        <taxon>Araneomorphae</taxon>
        <taxon>Entelegynae</taxon>
        <taxon>Araneoidea</taxon>
        <taxon>Araneidae</taxon>
        <taxon>Araneus</taxon>
    </lineage>
</organism>
<comment type="subcellular location">
    <subcellularLocation>
        <location evidence="1">Membrane</location>
    </subcellularLocation>
</comment>
<evidence type="ECO:0000259" key="7">
    <source>
        <dbReference type="Pfam" id="PF16165"/>
    </source>
</evidence>
<dbReference type="EMBL" id="BGPR01020599">
    <property type="protein sequence ID" value="GBN85055.1"/>
    <property type="molecule type" value="Genomic_DNA"/>
</dbReference>
<dbReference type="InterPro" id="IPR032362">
    <property type="entry name" value="Ferlin_C"/>
</dbReference>
<keyword evidence="4" id="KW-1133">Transmembrane helix</keyword>
<dbReference type="Pfam" id="PF16165">
    <property type="entry name" value="Ferlin_C"/>
    <property type="match status" value="1"/>
</dbReference>
<accession>A0A4Y2SCS1</accession>
<feature type="region of interest" description="Disordered" evidence="6">
    <location>
        <begin position="147"/>
        <end position="167"/>
    </location>
</feature>
<dbReference type="SUPFAM" id="SSF49562">
    <property type="entry name" value="C2 domain (Calcium/lipid-binding domain, CaLB)"/>
    <property type="match status" value="1"/>
</dbReference>
<dbReference type="Gene3D" id="2.60.40.150">
    <property type="entry name" value="C2 domain"/>
    <property type="match status" value="1"/>
</dbReference>